<sequence length="155" mass="17519">MSAAGWRPNLAPRMRREPARHGIRAGRGPELQLRVPGVATRLPRRACRPQPQAQTQQLGQTLAACRAAAAAETQLRPPVWASGSRMGDACPLKRKCRRRLQDVYAGQGSELQFMLPLRSPSWPRPTLQLHLFLLLYIAVTRLATPFRIFWYLRTS</sequence>
<gene>
    <name evidence="3" type="ORF">NDU88_005384</name>
</gene>
<proteinExistence type="predicted"/>
<name>A0AAV7NRC8_PLEWA</name>
<evidence type="ECO:0000256" key="2">
    <source>
        <dbReference type="SAM" id="Phobius"/>
    </source>
</evidence>
<keyword evidence="2" id="KW-1133">Transmembrane helix</keyword>
<evidence type="ECO:0000256" key="1">
    <source>
        <dbReference type="SAM" id="MobiDB-lite"/>
    </source>
</evidence>
<reference evidence="3" key="1">
    <citation type="journal article" date="2022" name="bioRxiv">
        <title>Sequencing and chromosome-scale assembly of the giantPleurodeles waltlgenome.</title>
        <authorList>
            <person name="Brown T."/>
            <person name="Elewa A."/>
            <person name="Iarovenko S."/>
            <person name="Subramanian E."/>
            <person name="Araus A.J."/>
            <person name="Petzold A."/>
            <person name="Susuki M."/>
            <person name="Suzuki K.-i.T."/>
            <person name="Hayashi T."/>
            <person name="Toyoda A."/>
            <person name="Oliveira C."/>
            <person name="Osipova E."/>
            <person name="Leigh N.D."/>
            <person name="Simon A."/>
            <person name="Yun M.H."/>
        </authorList>
    </citation>
    <scope>NUCLEOTIDE SEQUENCE</scope>
    <source>
        <strain evidence="3">20211129_DDA</strain>
        <tissue evidence="3">Liver</tissue>
    </source>
</reference>
<keyword evidence="4" id="KW-1185">Reference proteome</keyword>
<evidence type="ECO:0000313" key="4">
    <source>
        <dbReference type="Proteomes" id="UP001066276"/>
    </source>
</evidence>
<evidence type="ECO:0000313" key="3">
    <source>
        <dbReference type="EMBL" id="KAJ1117184.1"/>
    </source>
</evidence>
<dbReference type="AlphaFoldDB" id="A0AAV7NRC8"/>
<keyword evidence="2" id="KW-0812">Transmembrane</keyword>
<keyword evidence="2" id="KW-0472">Membrane</keyword>
<accession>A0AAV7NRC8</accession>
<feature type="region of interest" description="Disordered" evidence="1">
    <location>
        <begin position="1"/>
        <end position="27"/>
    </location>
</feature>
<comment type="caution">
    <text evidence="3">The sequence shown here is derived from an EMBL/GenBank/DDBJ whole genome shotgun (WGS) entry which is preliminary data.</text>
</comment>
<feature type="transmembrane region" description="Helical" evidence="2">
    <location>
        <begin position="131"/>
        <end position="152"/>
    </location>
</feature>
<organism evidence="3 4">
    <name type="scientific">Pleurodeles waltl</name>
    <name type="common">Iberian ribbed newt</name>
    <dbReference type="NCBI Taxonomy" id="8319"/>
    <lineage>
        <taxon>Eukaryota</taxon>
        <taxon>Metazoa</taxon>
        <taxon>Chordata</taxon>
        <taxon>Craniata</taxon>
        <taxon>Vertebrata</taxon>
        <taxon>Euteleostomi</taxon>
        <taxon>Amphibia</taxon>
        <taxon>Batrachia</taxon>
        <taxon>Caudata</taxon>
        <taxon>Salamandroidea</taxon>
        <taxon>Salamandridae</taxon>
        <taxon>Pleurodelinae</taxon>
        <taxon>Pleurodeles</taxon>
    </lineage>
</organism>
<dbReference type="Proteomes" id="UP001066276">
    <property type="component" value="Chromosome 8"/>
</dbReference>
<protein>
    <submittedName>
        <fullName evidence="3">Uncharacterized protein</fullName>
    </submittedName>
</protein>
<dbReference type="EMBL" id="JANPWB010000012">
    <property type="protein sequence ID" value="KAJ1117184.1"/>
    <property type="molecule type" value="Genomic_DNA"/>
</dbReference>